<evidence type="ECO:0000256" key="3">
    <source>
        <dbReference type="ARBA" id="ARBA00022491"/>
    </source>
</evidence>
<feature type="domain" description="KOW" evidence="15">
    <location>
        <begin position="494"/>
        <end position="521"/>
    </location>
</feature>
<dbReference type="VEuPathDB" id="MicrosporidiaDB:DI09_8p410"/>
<dbReference type="GO" id="GO:0003729">
    <property type="term" value="F:mRNA binding"/>
    <property type="evidence" value="ECO:0007669"/>
    <property type="project" value="TreeGrafter"/>
</dbReference>
<dbReference type="CDD" id="cd06081">
    <property type="entry name" value="KOW_Spt5_1"/>
    <property type="match status" value="1"/>
</dbReference>
<comment type="subcellular location">
    <subcellularLocation>
        <location evidence="1">Nucleus</location>
    </subcellularLocation>
</comment>
<dbReference type="PANTHER" id="PTHR11125:SF7">
    <property type="entry name" value="TRANSCRIPTION ELONGATION FACTOR SPT5"/>
    <property type="match status" value="1"/>
</dbReference>
<evidence type="ECO:0000256" key="2">
    <source>
        <dbReference type="ARBA" id="ARBA00006956"/>
    </source>
</evidence>
<dbReference type="InterPro" id="IPR057934">
    <property type="entry name" value="KOW_Spt5_7"/>
</dbReference>
<dbReference type="EMBL" id="JMKJ01000601">
    <property type="protein sequence ID" value="KGG50102.1"/>
    <property type="molecule type" value="Genomic_DNA"/>
</dbReference>
<evidence type="ECO:0000256" key="10">
    <source>
        <dbReference type="ARBA" id="ARBA00024691"/>
    </source>
</evidence>
<feature type="region of interest" description="Disordered" evidence="13">
    <location>
        <begin position="1"/>
        <end position="110"/>
    </location>
</feature>
<dbReference type="InterPro" id="IPR041976">
    <property type="entry name" value="KOW_Spt5_3"/>
</dbReference>
<feature type="domain" description="KOW" evidence="15">
    <location>
        <begin position="710"/>
        <end position="737"/>
    </location>
</feature>
<dbReference type="InterPro" id="IPR039385">
    <property type="entry name" value="NGN_Euk"/>
</dbReference>
<feature type="domain" description="NusG-like N-terminal" evidence="14">
    <location>
        <begin position="189"/>
        <end position="284"/>
    </location>
</feature>
<keyword evidence="4" id="KW-0597">Phosphoprotein</keyword>
<dbReference type="Pfam" id="PF23290">
    <property type="entry name" value="KOW5_SPT5"/>
    <property type="match status" value="1"/>
</dbReference>
<evidence type="ECO:0000259" key="14">
    <source>
        <dbReference type="SMART" id="SM00738"/>
    </source>
</evidence>
<keyword evidence="3" id="KW-0678">Repressor</keyword>
<dbReference type="InterPro" id="IPR014722">
    <property type="entry name" value="Rib_uL2_dom2"/>
</dbReference>
<feature type="compositionally biased region" description="Low complexity" evidence="13">
    <location>
        <begin position="909"/>
        <end position="929"/>
    </location>
</feature>
<dbReference type="InterPro" id="IPR008991">
    <property type="entry name" value="Translation_prot_SH3-like_sf"/>
</dbReference>
<protein>
    <recommendedName>
        <fullName evidence="11">Chromatin elongation factor SPT5</fullName>
    </recommendedName>
    <alternativeName>
        <fullName evidence="12">Chromatin elongation factor spt5</fullName>
    </alternativeName>
</protein>
<evidence type="ECO:0000256" key="6">
    <source>
        <dbReference type="ARBA" id="ARBA00023015"/>
    </source>
</evidence>
<dbReference type="GO" id="GO:0006368">
    <property type="term" value="P:transcription elongation by RNA polymerase II"/>
    <property type="evidence" value="ECO:0007669"/>
    <property type="project" value="TreeGrafter"/>
</dbReference>
<dbReference type="Pfam" id="PF23287">
    <property type="entry name" value="KOW7_SPT5"/>
    <property type="match status" value="1"/>
</dbReference>
<dbReference type="SUPFAM" id="SSF50104">
    <property type="entry name" value="Translation proteins SH3-like domain"/>
    <property type="match status" value="1"/>
</dbReference>
<dbReference type="HOGENOM" id="CLU_003537_1_1_1"/>
<organism evidence="16 17">
    <name type="scientific">Mitosporidium daphniae</name>
    <dbReference type="NCBI Taxonomy" id="1485682"/>
    <lineage>
        <taxon>Eukaryota</taxon>
        <taxon>Fungi</taxon>
        <taxon>Fungi incertae sedis</taxon>
        <taxon>Microsporidia</taxon>
        <taxon>Mitosporidium</taxon>
    </lineage>
</organism>
<evidence type="ECO:0000313" key="16">
    <source>
        <dbReference type="EMBL" id="KGG50102.1"/>
    </source>
</evidence>
<dbReference type="InterPro" id="IPR005100">
    <property type="entry name" value="NGN-domain"/>
</dbReference>
<dbReference type="CDD" id="cd00380">
    <property type="entry name" value="KOW"/>
    <property type="match status" value="1"/>
</dbReference>
<keyword evidence="6" id="KW-0805">Transcription regulation</keyword>
<evidence type="ECO:0000256" key="4">
    <source>
        <dbReference type="ARBA" id="ARBA00022553"/>
    </source>
</evidence>
<evidence type="ECO:0000256" key="8">
    <source>
        <dbReference type="ARBA" id="ARBA00023163"/>
    </source>
</evidence>
<keyword evidence="7" id="KW-0010">Activator</keyword>
<dbReference type="InterPro" id="IPR005825">
    <property type="entry name" value="Ribosomal_uL24_CS"/>
</dbReference>
<feature type="compositionally biased region" description="Polar residues" evidence="13">
    <location>
        <begin position="954"/>
        <end position="973"/>
    </location>
</feature>
<dbReference type="GO" id="GO:0005840">
    <property type="term" value="C:ribosome"/>
    <property type="evidence" value="ECO:0007669"/>
    <property type="project" value="InterPro"/>
</dbReference>
<dbReference type="InterPro" id="IPR036735">
    <property type="entry name" value="NGN_dom_sf"/>
</dbReference>
<evidence type="ECO:0000256" key="7">
    <source>
        <dbReference type="ARBA" id="ARBA00023159"/>
    </source>
</evidence>
<dbReference type="InterPro" id="IPR041973">
    <property type="entry name" value="KOW_Spt5_1"/>
</dbReference>
<dbReference type="PROSITE" id="PS01108">
    <property type="entry name" value="RIBOSOMAL_L24"/>
    <property type="match status" value="1"/>
</dbReference>
<dbReference type="GO" id="GO:0032044">
    <property type="term" value="C:DSIF complex"/>
    <property type="evidence" value="ECO:0007669"/>
    <property type="project" value="TreeGrafter"/>
</dbReference>
<evidence type="ECO:0000256" key="5">
    <source>
        <dbReference type="ARBA" id="ARBA00022737"/>
    </source>
</evidence>
<comment type="function">
    <text evidence="10">The SPT4-SPT5 complex mediates both activation and inhibition of transcription elongation, and plays a role in pre-mRNA processing. This complex seems to be important for the stability of the RNA polymerase II elongation machinery on the chromatin template but not for the inherent ability of this machinery to translocate down the gene.</text>
</comment>
<feature type="region of interest" description="Disordered" evidence="13">
    <location>
        <begin position="893"/>
        <end position="931"/>
    </location>
</feature>
<sequence>MPPSLEEDEYEEEVDETIDRNALDQDEEGSDDEDFGLDDLSSDPEEEEKNEDHRRTKKKTKRNQFVETEALVGDDEEDEEESRYTRRRRSGRASREEEDEEEDDFIEEDESELLEAQQTYSRLLAERRAHPRALADVDDQTLAKEAEEETQRIKSLYGRSSAAEARAAAAAAEEQGFLPETFLTPTVQDPKLWMVRCRPGKERLLAFNMMRRYLTMTASADLSAEAVPKIFSVVVREPLLKGFIYVEAFTKQEVLTFCERMPNCWSSSITLVPINEMPEVLRPSERYQSSTSGSGAAHGLKSGAWVRIKRGKYANDLAQVLAVDEGEDGLAIARLRLLPRLSFGKGGGGHGAAVTERPSAQLFNPVEVAERARLLGIPGPTRSSTPGYWMFGGEYFKDGFLEREIKATGVEVQTMLPTLDELEVFGGFSAVDAGSATDAAILFIERGSSVLVTEGELLGRKGIVEDIIDEGEIALVSFDQQTTLSVPMKSLRKIFQIGDSVRVLRGTSAGTVGLVTRVQGVRVTLFSQSSKSEFEVLARDLGPSEASNSEDNMYGRSGSKAAIFGRPENITFAIEELVMLAGHGPGLIVKIDTSSKEPFFIIDSHSILCERIKETSIQKLRPSKFAMDSVGAVISIGDTIQMLHGASQVSNLTGRIVSIYRSTIWVALAQPFPIIAVRASSVILANGGGTKILNLPPSAAMRQQKGASSRRLRGRTVLVREGPYKGLTALVKELEHQGQVAWIELHTNSKRVSVPVSALSEVDSKGDSQGHPGSYGQQKGFSTPSGFPMVGSNAGFATPAGLERSGWRTPGAANAGFRTPGGAGGGQFDLGSRTPGYFGATATGGAGGGDRTPAYFGIGDRTPSGFAMGSRTPSAGFGAAEGWRTPASGGFLGGTVGARNANLEGGSGTPTWQQGTGTPTWQQGSGTPTWQQGMSPWGAAPPMSGAVSPWGRGSMQSSQGHGTPSSSWNSHNFSGGGGMTPLSATHRVDDSNDDANFEASWARPSLHVMALINGVMKSAIVTGHCSGSLIPIESIEEPKIVSEVPPSQLRLQRPVKKDRVVVLAGDHLKTTGILVGIDGADAIVRVDAPSSQNASGFIIVPALLVGKLGT</sequence>
<dbReference type="InterPro" id="IPR006645">
    <property type="entry name" value="NGN-like_dom"/>
</dbReference>
<keyword evidence="16" id="KW-0648">Protein biosynthesis</keyword>
<dbReference type="CDD" id="cd09888">
    <property type="entry name" value="NGN_Euk"/>
    <property type="match status" value="1"/>
</dbReference>
<dbReference type="GO" id="GO:0003735">
    <property type="term" value="F:structural constituent of ribosome"/>
    <property type="evidence" value="ECO:0007669"/>
    <property type="project" value="InterPro"/>
</dbReference>
<dbReference type="InterPro" id="IPR039659">
    <property type="entry name" value="SPT5"/>
</dbReference>
<dbReference type="RefSeq" id="XP_013236529.1">
    <property type="nucleotide sequence ID" value="XM_013381075.1"/>
</dbReference>
<dbReference type="Pfam" id="PF23042">
    <property type="entry name" value="KOW1_SPT5"/>
    <property type="match status" value="1"/>
</dbReference>
<keyword evidence="5" id="KW-0677">Repeat</keyword>
<evidence type="ECO:0000256" key="1">
    <source>
        <dbReference type="ARBA" id="ARBA00004123"/>
    </source>
</evidence>
<dbReference type="PANTHER" id="PTHR11125">
    <property type="entry name" value="SUPPRESSOR OF TY 5"/>
    <property type="match status" value="1"/>
</dbReference>
<dbReference type="Gene3D" id="2.30.30.30">
    <property type="match status" value="3"/>
</dbReference>
<feature type="compositionally biased region" description="Acidic residues" evidence="13">
    <location>
        <begin position="1"/>
        <end position="16"/>
    </location>
</feature>
<keyword evidence="9" id="KW-0539">Nucleus</keyword>
<dbReference type="Pfam" id="PF03439">
    <property type="entry name" value="Spt5-NGN"/>
    <property type="match status" value="1"/>
</dbReference>
<feature type="compositionally biased region" description="Acidic residues" evidence="13">
    <location>
        <begin position="72"/>
        <end position="81"/>
    </location>
</feature>
<evidence type="ECO:0000313" key="17">
    <source>
        <dbReference type="Proteomes" id="UP000029725"/>
    </source>
</evidence>
<evidence type="ECO:0000256" key="11">
    <source>
        <dbReference type="ARBA" id="ARBA00029865"/>
    </source>
</evidence>
<gene>
    <name evidence="16" type="ORF">DI09_8p410</name>
</gene>
<keyword evidence="17" id="KW-1185">Reference proteome</keyword>
<dbReference type="Gene3D" id="3.30.70.940">
    <property type="entry name" value="NusG, N-terminal domain"/>
    <property type="match status" value="1"/>
</dbReference>
<dbReference type="Proteomes" id="UP000029725">
    <property type="component" value="Unassembled WGS sequence"/>
</dbReference>
<keyword evidence="8" id="KW-0804">Transcription</keyword>
<evidence type="ECO:0000256" key="9">
    <source>
        <dbReference type="ARBA" id="ARBA00023242"/>
    </source>
</evidence>
<evidence type="ECO:0000256" key="12">
    <source>
        <dbReference type="ARBA" id="ARBA00031006"/>
    </source>
</evidence>
<feature type="domain" description="KOW" evidence="15">
    <location>
        <begin position="299"/>
        <end position="326"/>
    </location>
</feature>
<dbReference type="SMART" id="SM00738">
    <property type="entry name" value="NGN"/>
    <property type="match status" value="1"/>
</dbReference>
<dbReference type="GeneID" id="25261043"/>
<dbReference type="InterPro" id="IPR005824">
    <property type="entry name" value="KOW"/>
</dbReference>
<feature type="domain" description="KOW" evidence="15">
    <location>
        <begin position="443"/>
        <end position="470"/>
    </location>
</feature>
<dbReference type="GO" id="GO:0003746">
    <property type="term" value="F:translation elongation factor activity"/>
    <property type="evidence" value="ECO:0007669"/>
    <property type="project" value="UniProtKB-KW"/>
</dbReference>
<feature type="compositionally biased region" description="Acidic residues" evidence="13">
    <location>
        <begin position="96"/>
        <end position="110"/>
    </location>
</feature>
<feature type="region of interest" description="Disordered" evidence="13">
    <location>
        <begin position="946"/>
        <end position="987"/>
    </location>
</feature>
<evidence type="ECO:0000259" key="15">
    <source>
        <dbReference type="SMART" id="SM00739"/>
    </source>
</evidence>
<evidence type="ECO:0000256" key="13">
    <source>
        <dbReference type="SAM" id="MobiDB-lite"/>
    </source>
</evidence>
<dbReference type="SMART" id="SM00739">
    <property type="entry name" value="KOW"/>
    <property type="match status" value="5"/>
</dbReference>
<reference evidence="16 17" key="1">
    <citation type="submission" date="2014-04" db="EMBL/GenBank/DDBJ databases">
        <title>A new species of microsporidia sheds light on the evolution of extreme parasitism.</title>
        <authorList>
            <person name="Haag K.L."/>
            <person name="James T.Y."/>
            <person name="Larsson R."/>
            <person name="Schaer T.M."/>
            <person name="Refardt D."/>
            <person name="Pombert J.-F."/>
            <person name="Ebert D."/>
        </authorList>
    </citation>
    <scope>NUCLEOTIDE SEQUENCE [LARGE SCALE GENOMIC DNA]</scope>
    <source>
        <strain evidence="16 17">UGP3</strain>
        <tissue evidence="16">Spores</tissue>
    </source>
</reference>
<dbReference type="AlphaFoldDB" id="A0A098VLW9"/>
<dbReference type="GO" id="GO:0006357">
    <property type="term" value="P:regulation of transcription by RNA polymerase II"/>
    <property type="evidence" value="ECO:0007669"/>
    <property type="project" value="InterPro"/>
</dbReference>
<dbReference type="OrthoDB" id="28901at2759"/>
<keyword evidence="16" id="KW-0251">Elongation factor</keyword>
<comment type="caution">
    <text evidence="16">The sequence shown here is derived from an EMBL/GenBank/DDBJ whole genome shotgun (WGS) entry which is preliminary data.</text>
</comment>
<proteinExistence type="inferred from homology"/>
<name>A0A098VLW9_9MICR</name>
<dbReference type="GO" id="GO:0032784">
    <property type="term" value="P:regulation of DNA-templated transcription elongation"/>
    <property type="evidence" value="ECO:0007669"/>
    <property type="project" value="InterPro"/>
</dbReference>
<accession>A0A098VLW9</accession>
<feature type="compositionally biased region" description="Acidic residues" evidence="13">
    <location>
        <begin position="24"/>
        <end position="49"/>
    </location>
</feature>
<dbReference type="InterPro" id="IPR041978">
    <property type="entry name" value="KOW_Spt5_5"/>
</dbReference>
<dbReference type="CDD" id="cd06083">
    <property type="entry name" value="KOW_Spt5_3"/>
    <property type="match status" value="1"/>
</dbReference>
<feature type="domain" description="KOW" evidence="15">
    <location>
        <begin position="1053"/>
        <end position="1080"/>
    </location>
</feature>
<feature type="region of interest" description="Disordered" evidence="13">
    <location>
        <begin position="756"/>
        <end position="780"/>
    </location>
</feature>
<comment type="similarity">
    <text evidence="2">Belongs to the SPT5 family.</text>
</comment>